<dbReference type="Proteomes" id="UP001344906">
    <property type="component" value="Unassembled WGS sequence"/>
</dbReference>
<reference evidence="2 3" key="1">
    <citation type="submission" date="2023-02" db="EMBL/GenBank/DDBJ databases">
        <title>Dictyobacter halimunensis sp. nov., a new member of the class Ktedonobacteria from forest soil in a geothermal area.</title>
        <authorList>
            <person name="Rachmania M.K."/>
            <person name="Ningsih F."/>
            <person name="Sakai Y."/>
            <person name="Yabe S."/>
            <person name="Yokota A."/>
            <person name="Sjamsuridzal W."/>
        </authorList>
    </citation>
    <scope>NUCLEOTIDE SEQUENCE [LARGE SCALE GENOMIC DNA]</scope>
    <source>
        <strain evidence="2 3">S3.2.2.5</strain>
    </source>
</reference>
<organism evidence="2 3">
    <name type="scientific">Dictyobacter halimunensis</name>
    <dbReference type="NCBI Taxonomy" id="3026934"/>
    <lineage>
        <taxon>Bacteria</taxon>
        <taxon>Bacillati</taxon>
        <taxon>Chloroflexota</taxon>
        <taxon>Ktedonobacteria</taxon>
        <taxon>Ktedonobacterales</taxon>
        <taxon>Dictyobacteraceae</taxon>
        <taxon>Dictyobacter</taxon>
    </lineage>
</organism>
<evidence type="ECO:0000256" key="1">
    <source>
        <dbReference type="SAM" id="MobiDB-lite"/>
    </source>
</evidence>
<comment type="caution">
    <text evidence="2">The sequence shown here is derived from an EMBL/GenBank/DDBJ whole genome shotgun (WGS) entry which is preliminary data.</text>
</comment>
<name>A0ABQ6FN22_9CHLR</name>
<evidence type="ECO:0000313" key="3">
    <source>
        <dbReference type="Proteomes" id="UP001344906"/>
    </source>
</evidence>
<gene>
    <name evidence="2" type="ORF">KDH_24950</name>
</gene>
<keyword evidence="3" id="KW-1185">Reference proteome</keyword>
<protein>
    <submittedName>
        <fullName evidence="2">Uncharacterized protein</fullName>
    </submittedName>
</protein>
<sequence>MLITSRRRYNHSHSRNHNHSYNRSRNHSHSHSHSHCSRRIYSRSCHSDGGYNYSFYYTRHRSSR</sequence>
<proteinExistence type="predicted"/>
<evidence type="ECO:0000313" key="2">
    <source>
        <dbReference type="EMBL" id="GLV55651.1"/>
    </source>
</evidence>
<accession>A0ABQ6FN22</accession>
<feature type="region of interest" description="Disordered" evidence="1">
    <location>
        <begin position="1"/>
        <end position="37"/>
    </location>
</feature>
<dbReference type="EMBL" id="BSRI01000001">
    <property type="protein sequence ID" value="GLV55651.1"/>
    <property type="molecule type" value="Genomic_DNA"/>
</dbReference>